<dbReference type="Pfam" id="PF17919">
    <property type="entry name" value="RT_RNaseH_2"/>
    <property type="match status" value="1"/>
</dbReference>
<keyword evidence="3" id="KW-0540">Nuclease</keyword>
<dbReference type="GO" id="GO:0016779">
    <property type="term" value="F:nucleotidyltransferase activity"/>
    <property type="evidence" value="ECO:0007669"/>
    <property type="project" value="UniProtKB-KW"/>
</dbReference>
<dbReference type="InterPro" id="IPR043502">
    <property type="entry name" value="DNA/RNA_pol_sf"/>
</dbReference>
<evidence type="ECO:0000256" key="5">
    <source>
        <dbReference type="ARBA" id="ARBA00023268"/>
    </source>
</evidence>
<keyword evidence="4" id="KW-0255">Endonuclease</keyword>
<organism evidence="8 9">
    <name type="scientific">Aristolochia fimbriata</name>
    <name type="common">White veined hardy Dutchman's pipe vine</name>
    <dbReference type="NCBI Taxonomy" id="158543"/>
    <lineage>
        <taxon>Eukaryota</taxon>
        <taxon>Viridiplantae</taxon>
        <taxon>Streptophyta</taxon>
        <taxon>Embryophyta</taxon>
        <taxon>Tracheophyta</taxon>
        <taxon>Spermatophyta</taxon>
        <taxon>Magnoliopsida</taxon>
        <taxon>Magnoliidae</taxon>
        <taxon>Piperales</taxon>
        <taxon>Aristolochiaceae</taxon>
        <taxon>Aristolochia</taxon>
    </lineage>
</organism>
<dbReference type="Gene3D" id="3.10.10.10">
    <property type="entry name" value="HIV Type 1 Reverse Transcriptase, subunit A, domain 1"/>
    <property type="match status" value="1"/>
</dbReference>
<keyword evidence="4" id="KW-0378">Hydrolase</keyword>
<dbReference type="Proteomes" id="UP000825729">
    <property type="component" value="Unassembled WGS sequence"/>
</dbReference>
<protein>
    <recommendedName>
        <fullName evidence="7">Reverse transcriptase domain-containing protein</fullName>
    </recommendedName>
</protein>
<keyword evidence="1" id="KW-0808">Transferase</keyword>
<gene>
    <name evidence="8" type="ORF">H6P81_010520</name>
</gene>
<dbReference type="Gene3D" id="3.30.70.270">
    <property type="match status" value="2"/>
</dbReference>
<feature type="domain" description="Reverse transcriptase" evidence="7">
    <location>
        <begin position="578"/>
        <end position="757"/>
    </location>
</feature>
<evidence type="ECO:0000256" key="6">
    <source>
        <dbReference type="SAM" id="MobiDB-lite"/>
    </source>
</evidence>
<evidence type="ECO:0000256" key="4">
    <source>
        <dbReference type="ARBA" id="ARBA00022759"/>
    </source>
</evidence>
<sequence length="976" mass="111183">MVTTCSIASPEQTTPKDKGKRPVIECDDLETPLKQISPLNEIDDDLDQAIRSRHALIRVLDKPEELQAEVEMLLMRNHDLPKRPKSQPLRDHRVKHIIIDCESAVNILLIRTILKNVGLSADDLSPSSLLTQGFNQEGQRTLGMTCLKMHIGDMVAETPFQVIDSRTSYNLLLGRPWLHANGVVPSTLHQCFKYWKDGEQKTVYTDESPFTEAEASFADAKFYLSTKSTVKLSYWPNQASNAKNAPPKQTPMHDPVLKVVPSKQPTHNNQPTHNHKPTTTTPAPTQRNVSILWNIPQSQRMKGEAPLVACHKVQPTPFTERFTLPLPKLEDRSIVKQFLSHEQLPSTCSDEGFDPNTYRLMAKAGRNFSKDQLHEKPPIALSVLTPEQEKLRKEGRRITQADQNHQKNIGRCPPSFSRPNFGEEERCFEFGDHIYTLKAAIARARLYDSIAVNHISVADDNQEDDEFILKEAPTTFEEGGQSTVDELKKVDLGTKEDPRPTFLSTSLSAEEEVEYLSLLRKYRDVFAWNYTEMSGLDLQVAVHKLAVHPSVRPVKQLQRRFRAELVPEIEKEVDKLIAANFIREVKYPSWNANIVLVKKKNGQIWVCVDFRDLNKACPKDDFPLPITEIMVDATMGHEALSFMDGSSGYNQIRMDPKDEELTTFRTPKGIFCYKVMPFGLKNAGATYQRAMQHIFDDFLHKRVECYVDDLVVKTKEQSDHLLDLRAVFERLWRFQLKMNPLKCAFGVTSGKFLGFIVHHQGIEIDQSKIDAIQKMPEPRNISKLKSFQGHLAYIRRFISNLAGRCQPFSHLMKKDTPFEWDESCRNAFNNIKAYLTKPSVLVVPIVDAPRLLYIAAQEKSVGALLAQCEEDNKERSLYYLRGTLVGAEISYTSIEKTCLALVFVIQKLRHYLLAHSTNLISRADPLKYIMSRLILFGRLGKWALLLSEFEIHFVPQHAIKGQALANFLADHQVPAE</sequence>
<dbReference type="EMBL" id="JAINDJ010000004">
    <property type="protein sequence ID" value="KAG9450555.1"/>
    <property type="molecule type" value="Genomic_DNA"/>
</dbReference>
<dbReference type="InterPro" id="IPR043128">
    <property type="entry name" value="Rev_trsase/Diguanyl_cyclase"/>
</dbReference>
<feature type="compositionally biased region" description="Polar residues" evidence="6">
    <location>
        <begin position="1"/>
        <end position="13"/>
    </location>
</feature>
<name>A0AAV7ENZ8_ARIFI</name>
<evidence type="ECO:0000256" key="3">
    <source>
        <dbReference type="ARBA" id="ARBA00022722"/>
    </source>
</evidence>
<feature type="compositionally biased region" description="Low complexity" evidence="6">
    <location>
        <begin position="264"/>
        <end position="284"/>
    </location>
</feature>
<proteinExistence type="predicted"/>
<dbReference type="GO" id="GO:0004519">
    <property type="term" value="F:endonuclease activity"/>
    <property type="evidence" value="ECO:0007669"/>
    <property type="project" value="UniProtKB-KW"/>
</dbReference>
<keyword evidence="5" id="KW-0511">Multifunctional enzyme</keyword>
<dbReference type="PROSITE" id="PS50878">
    <property type="entry name" value="RT_POL"/>
    <property type="match status" value="1"/>
</dbReference>
<dbReference type="PANTHER" id="PTHR37984:SF5">
    <property type="entry name" value="PROTEIN NYNRIN-LIKE"/>
    <property type="match status" value="1"/>
</dbReference>
<dbReference type="PANTHER" id="PTHR37984">
    <property type="entry name" value="PROTEIN CBG26694"/>
    <property type="match status" value="1"/>
</dbReference>
<keyword evidence="9" id="KW-1185">Reference proteome</keyword>
<keyword evidence="2" id="KW-0548">Nucleotidyltransferase</keyword>
<evidence type="ECO:0000256" key="1">
    <source>
        <dbReference type="ARBA" id="ARBA00022679"/>
    </source>
</evidence>
<comment type="caution">
    <text evidence="8">The sequence shown here is derived from an EMBL/GenBank/DDBJ whole genome shotgun (WGS) entry which is preliminary data.</text>
</comment>
<evidence type="ECO:0000313" key="8">
    <source>
        <dbReference type="EMBL" id="KAG9450555.1"/>
    </source>
</evidence>
<dbReference type="InterPro" id="IPR000477">
    <property type="entry name" value="RT_dom"/>
</dbReference>
<dbReference type="AlphaFoldDB" id="A0AAV7ENZ8"/>
<reference evidence="8 9" key="1">
    <citation type="submission" date="2021-07" db="EMBL/GenBank/DDBJ databases">
        <title>The Aristolochia fimbriata genome: insights into angiosperm evolution, floral development and chemical biosynthesis.</title>
        <authorList>
            <person name="Jiao Y."/>
        </authorList>
    </citation>
    <scope>NUCLEOTIDE SEQUENCE [LARGE SCALE GENOMIC DNA]</scope>
    <source>
        <strain evidence="8">IBCAS-2021</strain>
        <tissue evidence="8">Leaf</tissue>
    </source>
</reference>
<dbReference type="FunFam" id="3.30.70.270:FF:000063">
    <property type="entry name" value="Zinc knuckle domaincontaining protein"/>
    <property type="match status" value="1"/>
</dbReference>
<evidence type="ECO:0000259" key="7">
    <source>
        <dbReference type="PROSITE" id="PS50878"/>
    </source>
</evidence>
<dbReference type="InterPro" id="IPR050951">
    <property type="entry name" value="Retrovirus_Pol_polyprotein"/>
</dbReference>
<dbReference type="CDD" id="cd01647">
    <property type="entry name" value="RT_LTR"/>
    <property type="match status" value="1"/>
</dbReference>
<dbReference type="CDD" id="cd00303">
    <property type="entry name" value="retropepsin_like"/>
    <property type="match status" value="1"/>
</dbReference>
<accession>A0AAV7ENZ8</accession>
<evidence type="ECO:0000313" key="9">
    <source>
        <dbReference type="Proteomes" id="UP000825729"/>
    </source>
</evidence>
<feature type="region of interest" description="Disordered" evidence="6">
    <location>
        <begin position="1"/>
        <end position="22"/>
    </location>
</feature>
<feature type="region of interest" description="Disordered" evidence="6">
    <location>
        <begin position="261"/>
        <end position="284"/>
    </location>
</feature>
<dbReference type="Pfam" id="PF00078">
    <property type="entry name" value="RVT_1"/>
    <property type="match status" value="1"/>
</dbReference>
<evidence type="ECO:0000256" key="2">
    <source>
        <dbReference type="ARBA" id="ARBA00022695"/>
    </source>
</evidence>
<dbReference type="InterPro" id="IPR041577">
    <property type="entry name" value="RT_RNaseH_2"/>
</dbReference>
<dbReference type="Gene3D" id="2.40.70.10">
    <property type="entry name" value="Acid Proteases"/>
    <property type="match status" value="1"/>
</dbReference>
<dbReference type="SUPFAM" id="SSF56672">
    <property type="entry name" value="DNA/RNA polymerases"/>
    <property type="match status" value="1"/>
</dbReference>
<dbReference type="InterPro" id="IPR021109">
    <property type="entry name" value="Peptidase_aspartic_dom_sf"/>
</dbReference>